<keyword evidence="2 4" id="KW-0378">Hydrolase</keyword>
<comment type="caution">
    <text evidence="5">The sequence shown here is derived from an EMBL/GenBank/DDBJ whole genome shotgun (WGS) entry which is preliminary data.</text>
</comment>
<dbReference type="Pfam" id="PF00295">
    <property type="entry name" value="Glyco_hydro_28"/>
    <property type="match status" value="1"/>
</dbReference>
<dbReference type="InterPro" id="IPR012334">
    <property type="entry name" value="Pectin_lyas_fold"/>
</dbReference>
<dbReference type="InterPro" id="IPR051801">
    <property type="entry name" value="GH28_Enzymes"/>
</dbReference>
<dbReference type="InterPro" id="IPR006626">
    <property type="entry name" value="PbH1"/>
</dbReference>
<accession>A0A7X2PBW7</accession>
<keyword evidence="6" id="KW-1185">Reference proteome</keyword>
<name>A0A7X2PBW7_9SPIO</name>
<dbReference type="PANTHER" id="PTHR31339:SF9">
    <property type="entry name" value="PLASMIN AND FIBRONECTIN-BINDING PROTEIN A"/>
    <property type="match status" value="1"/>
</dbReference>
<dbReference type="GO" id="GO:0005975">
    <property type="term" value="P:carbohydrate metabolic process"/>
    <property type="evidence" value="ECO:0007669"/>
    <property type="project" value="InterPro"/>
</dbReference>
<comment type="similarity">
    <text evidence="1 4">Belongs to the glycosyl hydrolase 28 family.</text>
</comment>
<reference evidence="5 6" key="1">
    <citation type="submission" date="2019-08" db="EMBL/GenBank/DDBJ databases">
        <title>In-depth cultivation of the pig gut microbiome towards novel bacterial diversity and tailored functional studies.</title>
        <authorList>
            <person name="Wylensek D."/>
            <person name="Hitch T.C.A."/>
            <person name="Clavel T."/>
        </authorList>
    </citation>
    <scope>NUCLEOTIDE SEQUENCE [LARGE SCALE GENOMIC DNA]</scope>
    <source>
        <strain evidence="5 6">NM-380-WT-3C1</strain>
    </source>
</reference>
<proteinExistence type="inferred from homology"/>
<dbReference type="SUPFAM" id="SSF51126">
    <property type="entry name" value="Pectin lyase-like"/>
    <property type="match status" value="1"/>
</dbReference>
<dbReference type="EMBL" id="VUNN01000006">
    <property type="protein sequence ID" value="MSU06054.1"/>
    <property type="molecule type" value="Genomic_DNA"/>
</dbReference>
<evidence type="ECO:0000256" key="4">
    <source>
        <dbReference type="RuleBase" id="RU361169"/>
    </source>
</evidence>
<dbReference type="InterPro" id="IPR000743">
    <property type="entry name" value="Glyco_hydro_28"/>
</dbReference>
<sequence>MSDLATTTKNLQAMLDKAGVVTIPAGEYFIGPIEVRSNTTLILEKGAVLKFSSDPALYEPVFSRWEGVKCYCMHPCFFINNAHDVVIKGEGIIDGNGEAWWKEVRRKKSVGQSAPESEIEKKFASLNPGYETQPGGGGGRPCQFLRPALFQIKDSSNVTVEGITVQNSPFWTIHPVFSQDLVIKNVTVKNPYDSPNTDGIDIESCSRVKVIDCNVFVGDDGIALKSGSGPEGIKDNVPTTDILIKGCRVVKAHGGAVIGSETAAGINNVVVEDCVFDDTDRGIRIKSRRGRGGALHDLVFRNLTMRRNICPLVVNMFYKCGCNDDSLFSLEKQEVTAETPSLYNVVVEGCIAEDSKASAGMIVGLPEMPVKNLTVKDCNLAVALDADVDVNTSGMYRGLPTPESRGLRLRYIEALKLENVKVSGTDKEILIEDSVTFA</sequence>
<dbReference type="InterPro" id="IPR011050">
    <property type="entry name" value="Pectin_lyase_fold/virulence"/>
</dbReference>
<dbReference type="PANTHER" id="PTHR31339">
    <property type="entry name" value="PECTIN LYASE-RELATED"/>
    <property type="match status" value="1"/>
</dbReference>
<evidence type="ECO:0000256" key="1">
    <source>
        <dbReference type="ARBA" id="ARBA00008834"/>
    </source>
</evidence>
<evidence type="ECO:0000313" key="5">
    <source>
        <dbReference type="EMBL" id="MSU06054.1"/>
    </source>
</evidence>
<dbReference type="AlphaFoldDB" id="A0A7X2PBW7"/>
<keyword evidence="3 4" id="KW-0326">Glycosidase</keyword>
<dbReference type="RefSeq" id="WP_154425030.1">
    <property type="nucleotide sequence ID" value="NZ_JAQYPZ010000194.1"/>
</dbReference>
<dbReference type="SMART" id="SM00710">
    <property type="entry name" value="PbH1"/>
    <property type="match status" value="6"/>
</dbReference>
<evidence type="ECO:0000256" key="2">
    <source>
        <dbReference type="ARBA" id="ARBA00022801"/>
    </source>
</evidence>
<gene>
    <name evidence="5" type="ORF">FYJ80_04600</name>
</gene>
<dbReference type="Gene3D" id="2.160.20.10">
    <property type="entry name" value="Single-stranded right-handed beta-helix, Pectin lyase-like"/>
    <property type="match status" value="1"/>
</dbReference>
<organism evidence="5 6">
    <name type="scientific">Bullifex porci</name>
    <dbReference type="NCBI Taxonomy" id="2606638"/>
    <lineage>
        <taxon>Bacteria</taxon>
        <taxon>Pseudomonadati</taxon>
        <taxon>Spirochaetota</taxon>
        <taxon>Spirochaetia</taxon>
        <taxon>Spirochaetales</taxon>
        <taxon>Spirochaetaceae</taxon>
        <taxon>Bullifex</taxon>
    </lineage>
</organism>
<dbReference type="Proteomes" id="UP000460549">
    <property type="component" value="Unassembled WGS sequence"/>
</dbReference>
<evidence type="ECO:0000256" key="3">
    <source>
        <dbReference type="ARBA" id="ARBA00023295"/>
    </source>
</evidence>
<dbReference type="GO" id="GO:0004650">
    <property type="term" value="F:polygalacturonase activity"/>
    <property type="evidence" value="ECO:0007669"/>
    <property type="project" value="InterPro"/>
</dbReference>
<protein>
    <submittedName>
        <fullName evidence="5">Glycoside hydrolase family 28 protein</fullName>
    </submittedName>
</protein>
<evidence type="ECO:0000313" key="6">
    <source>
        <dbReference type="Proteomes" id="UP000460549"/>
    </source>
</evidence>